<feature type="region of interest" description="Disordered" evidence="1">
    <location>
        <begin position="50"/>
        <end position="147"/>
    </location>
</feature>
<sequence length="147" mass="15544">MGVHLCECKCAHMGMSSVCPGRCAGPFYLYTLVPAAACAAHWESVEDRAACPGTAQGQEGTQDTRPKHRGPTTGQHTPSGTQQHRKEARNTPVQGALGSAGDRGTHSSKKTLLQGKLQHKTTPRLPLAGPSPQDPASEAQTLPQDLR</sequence>
<proteinExistence type="predicted"/>
<feature type="compositionally biased region" description="Polar residues" evidence="1">
    <location>
        <begin position="72"/>
        <end position="82"/>
    </location>
</feature>
<dbReference type="EMBL" id="CYRY02026602">
    <property type="protein sequence ID" value="VCW98845.1"/>
    <property type="molecule type" value="Genomic_DNA"/>
</dbReference>
<evidence type="ECO:0000313" key="3">
    <source>
        <dbReference type="Proteomes" id="UP000269945"/>
    </source>
</evidence>
<accession>A0A9X9LXH7</accession>
<feature type="compositionally biased region" description="Polar residues" evidence="1">
    <location>
        <begin position="138"/>
        <end position="147"/>
    </location>
</feature>
<protein>
    <submittedName>
        <fullName evidence="2">Uncharacterized protein</fullName>
    </submittedName>
</protein>
<keyword evidence="3" id="KW-1185">Reference proteome</keyword>
<name>A0A9X9LXH7_GULGU</name>
<organism evidence="2 3">
    <name type="scientific">Gulo gulo</name>
    <name type="common">Wolverine</name>
    <name type="synonym">Gluton</name>
    <dbReference type="NCBI Taxonomy" id="48420"/>
    <lineage>
        <taxon>Eukaryota</taxon>
        <taxon>Metazoa</taxon>
        <taxon>Chordata</taxon>
        <taxon>Craniata</taxon>
        <taxon>Vertebrata</taxon>
        <taxon>Euteleostomi</taxon>
        <taxon>Mammalia</taxon>
        <taxon>Eutheria</taxon>
        <taxon>Laurasiatheria</taxon>
        <taxon>Carnivora</taxon>
        <taxon>Caniformia</taxon>
        <taxon>Musteloidea</taxon>
        <taxon>Mustelidae</taxon>
        <taxon>Guloninae</taxon>
        <taxon>Gulo</taxon>
    </lineage>
</organism>
<gene>
    <name evidence="2" type="ORF">BN2614_LOCUS2</name>
</gene>
<dbReference type="AlphaFoldDB" id="A0A9X9LXH7"/>
<evidence type="ECO:0000256" key="1">
    <source>
        <dbReference type="SAM" id="MobiDB-lite"/>
    </source>
</evidence>
<reference evidence="2 3" key="1">
    <citation type="submission" date="2018-10" db="EMBL/GenBank/DDBJ databases">
        <authorList>
            <person name="Ekblom R."/>
            <person name="Jareborg N."/>
        </authorList>
    </citation>
    <scope>NUCLEOTIDE SEQUENCE [LARGE SCALE GENOMIC DNA]</scope>
    <source>
        <tissue evidence="2">Muscle</tissue>
    </source>
</reference>
<comment type="caution">
    <text evidence="2">The sequence shown here is derived from an EMBL/GenBank/DDBJ whole genome shotgun (WGS) entry which is preliminary data.</text>
</comment>
<evidence type="ECO:0000313" key="2">
    <source>
        <dbReference type="EMBL" id="VCW98845.1"/>
    </source>
</evidence>
<dbReference type="Proteomes" id="UP000269945">
    <property type="component" value="Unassembled WGS sequence"/>
</dbReference>